<evidence type="ECO:0000313" key="1">
    <source>
        <dbReference type="EMBL" id="KAF4633504.1"/>
    </source>
</evidence>
<evidence type="ECO:0000313" key="2">
    <source>
        <dbReference type="Proteomes" id="UP000566819"/>
    </source>
</evidence>
<gene>
    <name evidence="1" type="ORF">G7Y89_g4615</name>
</gene>
<comment type="caution">
    <text evidence="1">The sequence shown here is derived from an EMBL/GenBank/DDBJ whole genome shotgun (WGS) entry which is preliminary data.</text>
</comment>
<dbReference type="AlphaFoldDB" id="A0A8H4RR96"/>
<keyword evidence="2" id="KW-1185">Reference proteome</keyword>
<dbReference type="EMBL" id="JAAMPI010000254">
    <property type="protein sequence ID" value="KAF4633504.1"/>
    <property type="molecule type" value="Genomic_DNA"/>
</dbReference>
<reference evidence="1 2" key="1">
    <citation type="submission" date="2020-03" db="EMBL/GenBank/DDBJ databases">
        <title>Draft Genome Sequence of Cudoniella acicularis.</title>
        <authorList>
            <person name="Buettner E."/>
            <person name="Kellner H."/>
        </authorList>
    </citation>
    <scope>NUCLEOTIDE SEQUENCE [LARGE SCALE GENOMIC DNA]</scope>
    <source>
        <strain evidence="1 2">DSM 108380</strain>
    </source>
</reference>
<organism evidence="1 2">
    <name type="scientific">Cudoniella acicularis</name>
    <dbReference type="NCBI Taxonomy" id="354080"/>
    <lineage>
        <taxon>Eukaryota</taxon>
        <taxon>Fungi</taxon>
        <taxon>Dikarya</taxon>
        <taxon>Ascomycota</taxon>
        <taxon>Pezizomycotina</taxon>
        <taxon>Leotiomycetes</taxon>
        <taxon>Helotiales</taxon>
        <taxon>Tricladiaceae</taxon>
        <taxon>Cudoniella</taxon>
    </lineage>
</organism>
<sequence length="111" mass="12245">MPVIWKLQMPRKQKTAVSDIFLLGAFVIDSWRGRFTLRFGSSNASSTLYGQAKDEKNLEVSSAKLTRDSLKAGIESSIDAIPLRDLEAGAMNNKTGILVQKTFAHIDEKSS</sequence>
<name>A0A8H4RR96_9HELO</name>
<dbReference type="OrthoDB" id="5273647at2759"/>
<dbReference type="Proteomes" id="UP000566819">
    <property type="component" value="Unassembled WGS sequence"/>
</dbReference>
<protein>
    <submittedName>
        <fullName evidence="1">Uncharacterized protein</fullName>
    </submittedName>
</protein>
<accession>A0A8H4RR96</accession>
<proteinExistence type="predicted"/>